<protein>
    <recommendedName>
        <fullName evidence="4">CHASE4 domain-containing protein</fullName>
    </recommendedName>
</protein>
<keyword evidence="1" id="KW-0472">Membrane</keyword>
<evidence type="ECO:0000313" key="2">
    <source>
        <dbReference type="EMBL" id="TWO70084.1"/>
    </source>
</evidence>
<keyword evidence="3" id="KW-1185">Reference proteome</keyword>
<evidence type="ECO:0008006" key="4">
    <source>
        <dbReference type="Google" id="ProtNLM"/>
    </source>
</evidence>
<dbReference type="OrthoDB" id="341208at2"/>
<sequence>MTLPLHSIGRLLAVIISATLLPSAILAFGLVWYGYEQSVERTERSTVAAVRALSSGVDERLLQSKFALDALSTSPALANQDWVTFHAQSLEFLRKNPIAVNILVFDGAEGAQVLNTLRPPGTELPPAAVRGRREMDAFALGADWVTSVPGGRSRFSTDPERFWLVNLAAMSSSASQLRMICVELLRPSRKARCVGPRRMGRSFVPSTPRRFALGSWLPLEYPTRSSSVPPEERAPSSPLYWLASWQWPSLW</sequence>
<evidence type="ECO:0000313" key="3">
    <source>
        <dbReference type="Proteomes" id="UP000318199"/>
    </source>
</evidence>
<organism evidence="2 3">
    <name type="scientific">Caenimonas sedimenti</name>
    <dbReference type="NCBI Taxonomy" id="2596921"/>
    <lineage>
        <taxon>Bacteria</taxon>
        <taxon>Pseudomonadati</taxon>
        <taxon>Pseudomonadota</taxon>
        <taxon>Betaproteobacteria</taxon>
        <taxon>Burkholderiales</taxon>
        <taxon>Comamonadaceae</taxon>
        <taxon>Caenimonas</taxon>
    </lineage>
</organism>
<dbReference type="Proteomes" id="UP000318199">
    <property type="component" value="Unassembled WGS sequence"/>
</dbReference>
<dbReference type="AlphaFoldDB" id="A0A562ZPJ4"/>
<keyword evidence="1" id="KW-0812">Transmembrane</keyword>
<proteinExistence type="predicted"/>
<dbReference type="EMBL" id="VOBQ01000013">
    <property type="protein sequence ID" value="TWO70084.1"/>
    <property type="molecule type" value="Genomic_DNA"/>
</dbReference>
<evidence type="ECO:0000256" key="1">
    <source>
        <dbReference type="SAM" id="Phobius"/>
    </source>
</evidence>
<keyword evidence="1" id="KW-1133">Transmembrane helix</keyword>
<feature type="transmembrane region" description="Helical" evidence="1">
    <location>
        <begin position="12"/>
        <end position="35"/>
    </location>
</feature>
<dbReference type="RefSeq" id="WP_145894280.1">
    <property type="nucleotide sequence ID" value="NZ_VOBQ01000013.1"/>
</dbReference>
<accession>A0A562ZPJ4</accession>
<comment type="caution">
    <text evidence="2">The sequence shown here is derived from an EMBL/GenBank/DDBJ whole genome shotgun (WGS) entry which is preliminary data.</text>
</comment>
<gene>
    <name evidence="2" type="ORF">FN976_17255</name>
</gene>
<name>A0A562ZPJ4_9BURK</name>
<reference evidence="2 3" key="1">
    <citation type="submission" date="2019-07" db="EMBL/GenBank/DDBJ databases">
        <title>Caenimonas sedimenti sp. nov., isolated from activated sludge.</title>
        <authorList>
            <person name="Xu J."/>
        </authorList>
    </citation>
    <scope>NUCLEOTIDE SEQUENCE [LARGE SCALE GENOMIC DNA]</scope>
    <source>
        <strain evidence="2 3">HX-9-20</strain>
    </source>
</reference>